<evidence type="ECO:0000256" key="4">
    <source>
        <dbReference type="ARBA" id="ARBA00022833"/>
    </source>
</evidence>
<keyword evidence="9" id="KW-1185">Reference proteome</keyword>
<dbReference type="PANTHER" id="PTHR13278">
    <property type="entry name" value="ZINC FINGER PROTEIN 830"/>
    <property type="match status" value="1"/>
</dbReference>
<evidence type="ECO:0000256" key="6">
    <source>
        <dbReference type="ARBA" id="ARBA00023242"/>
    </source>
</evidence>
<evidence type="ECO:0000256" key="3">
    <source>
        <dbReference type="ARBA" id="ARBA00022771"/>
    </source>
</evidence>
<dbReference type="GO" id="GO:0005681">
    <property type="term" value="C:spliceosomal complex"/>
    <property type="evidence" value="ECO:0007669"/>
    <property type="project" value="InterPro"/>
</dbReference>
<accession>A0A4Y9ZNZ2</accession>
<protein>
    <submittedName>
        <fullName evidence="8">Uncharacterized protein</fullName>
    </submittedName>
</protein>
<keyword evidence="3" id="KW-0863">Zinc-finger</keyword>
<dbReference type="InterPro" id="IPR040050">
    <property type="entry name" value="ZNF830-like"/>
</dbReference>
<comment type="caution">
    <text evidence="8">The sequence shown here is derived from an EMBL/GenBank/DDBJ whole genome shotgun (WGS) entry which is preliminary data.</text>
</comment>
<feature type="region of interest" description="Disordered" evidence="7">
    <location>
        <begin position="63"/>
        <end position="148"/>
    </location>
</feature>
<feature type="compositionally biased region" description="Basic and acidic residues" evidence="7">
    <location>
        <begin position="94"/>
        <end position="108"/>
    </location>
</feature>
<keyword evidence="2" id="KW-0479">Metal-binding</keyword>
<keyword evidence="6" id="KW-0539">Nucleus</keyword>
<dbReference type="SUPFAM" id="SSF57667">
    <property type="entry name" value="beta-beta-alpha zinc fingers"/>
    <property type="match status" value="1"/>
</dbReference>
<dbReference type="Gene3D" id="3.30.160.60">
    <property type="entry name" value="Classic Zinc Finger"/>
    <property type="match status" value="1"/>
</dbReference>
<proteinExistence type="predicted"/>
<organism evidence="8 9">
    <name type="scientific">Hericium alpestre</name>
    <dbReference type="NCBI Taxonomy" id="135208"/>
    <lineage>
        <taxon>Eukaryota</taxon>
        <taxon>Fungi</taxon>
        <taxon>Dikarya</taxon>
        <taxon>Basidiomycota</taxon>
        <taxon>Agaricomycotina</taxon>
        <taxon>Agaricomycetes</taxon>
        <taxon>Russulales</taxon>
        <taxon>Hericiaceae</taxon>
        <taxon>Hericium</taxon>
    </lineage>
</organism>
<dbReference type="OrthoDB" id="77607at2759"/>
<sequence>MSDVRALLKAKRQEVRVKHPYAAYTERGALRCTVCGTGVKHAEAWEGHIGSKAHRMAVMRLKEEEKRRQEEAARVEEERKRKAEEEEEEEEEGGREAKRQRTEEREEGAGVGAANGFPVDFFSDASRAPPPWEEEEEGGEAAAAPPPQKSVIDEEWEAFQRTVLNAPNEAEYEAKEAYERATVFAEPQMVDVTAGMPPAEGQEAEVKDEKLSAEEERKRKQLEDRELIMDRLLEEERVQEEADSRVTLLKARLDTLKKQRELAKAKKTART</sequence>
<evidence type="ECO:0000256" key="1">
    <source>
        <dbReference type="ARBA" id="ARBA00004123"/>
    </source>
</evidence>
<gene>
    <name evidence="8" type="ORF">EWM64_g8032</name>
</gene>
<feature type="region of interest" description="Disordered" evidence="7">
    <location>
        <begin position="194"/>
        <end position="223"/>
    </location>
</feature>
<dbReference type="Proteomes" id="UP000298061">
    <property type="component" value="Unassembled WGS sequence"/>
</dbReference>
<feature type="compositionally biased region" description="Basic and acidic residues" evidence="7">
    <location>
        <begin position="63"/>
        <end position="84"/>
    </location>
</feature>
<dbReference type="GO" id="GO:0008270">
    <property type="term" value="F:zinc ion binding"/>
    <property type="evidence" value="ECO:0007669"/>
    <property type="project" value="UniProtKB-KW"/>
</dbReference>
<evidence type="ECO:0000313" key="8">
    <source>
        <dbReference type="EMBL" id="TFY75980.1"/>
    </source>
</evidence>
<evidence type="ECO:0000256" key="7">
    <source>
        <dbReference type="SAM" id="MobiDB-lite"/>
    </source>
</evidence>
<dbReference type="GO" id="GO:0044773">
    <property type="term" value="P:mitotic DNA damage checkpoint signaling"/>
    <property type="evidence" value="ECO:0007669"/>
    <property type="project" value="TreeGrafter"/>
</dbReference>
<comment type="subcellular location">
    <subcellularLocation>
        <location evidence="1">Nucleus</location>
    </subcellularLocation>
</comment>
<dbReference type="PANTHER" id="PTHR13278:SF0">
    <property type="entry name" value="ZINC FINGER PROTEIN 830"/>
    <property type="match status" value="1"/>
</dbReference>
<dbReference type="InterPro" id="IPR036236">
    <property type="entry name" value="Znf_C2H2_sf"/>
</dbReference>
<dbReference type="GO" id="GO:0003676">
    <property type="term" value="F:nucleic acid binding"/>
    <property type="evidence" value="ECO:0007669"/>
    <property type="project" value="InterPro"/>
</dbReference>
<dbReference type="EMBL" id="SFCI01001362">
    <property type="protein sequence ID" value="TFY75980.1"/>
    <property type="molecule type" value="Genomic_DNA"/>
</dbReference>
<reference evidence="8 9" key="1">
    <citation type="submission" date="2019-02" db="EMBL/GenBank/DDBJ databases">
        <title>Genome sequencing of the rare red list fungi Hericium alpestre (H. flagellum).</title>
        <authorList>
            <person name="Buettner E."/>
            <person name="Kellner H."/>
        </authorList>
    </citation>
    <scope>NUCLEOTIDE SEQUENCE [LARGE SCALE GENOMIC DNA]</scope>
    <source>
        <strain evidence="8 9">DSM 108284</strain>
    </source>
</reference>
<dbReference type="AlphaFoldDB" id="A0A4Y9ZNZ2"/>
<keyword evidence="5" id="KW-0175">Coiled coil</keyword>
<evidence type="ECO:0000256" key="2">
    <source>
        <dbReference type="ARBA" id="ARBA00022723"/>
    </source>
</evidence>
<evidence type="ECO:0000313" key="9">
    <source>
        <dbReference type="Proteomes" id="UP000298061"/>
    </source>
</evidence>
<evidence type="ECO:0000256" key="5">
    <source>
        <dbReference type="ARBA" id="ARBA00023054"/>
    </source>
</evidence>
<name>A0A4Y9ZNZ2_9AGAM</name>
<feature type="compositionally biased region" description="Basic and acidic residues" evidence="7">
    <location>
        <begin position="204"/>
        <end position="223"/>
    </location>
</feature>
<dbReference type="GO" id="GO:0033314">
    <property type="term" value="P:mitotic DNA replication checkpoint signaling"/>
    <property type="evidence" value="ECO:0007669"/>
    <property type="project" value="TreeGrafter"/>
</dbReference>
<keyword evidence="4" id="KW-0862">Zinc</keyword>
<dbReference type="GO" id="GO:0033260">
    <property type="term" value="P:nuclear DNA replication"/>
    <property type="evidence" value="ECO:0007669"/>
    <property type="project" value="TreeGrafter"/>
</dbReference>